<dbReference type="Proteomes" id="UP000598820">
    <property type="component" value="Unassembled WGS sequence"/>
</dbReference>
<organism evidence="1 2">
    <name type="scientific">Spirosoma profusum</name>
    <dbReference type="NCBI Taxonomy" id="2771354"/>
    <lineage>
        <taxon>Bacteria</taxon>
        <taxon>Pseudomonadati</taxon>
        <taxon>Bacteroidota</taxon>
        <taxon>Cytophagia</taxon>
        <taxon>Cytophagales</taxon>
        <taxon>Cytophagaceae</taxon>
        <taxon>Spirosoma</taxon>
    </lineage>
</organism>
<comment type="caution">
    <text evidence="1">The sequence shown here is derived from an EMBL/GenBank/DDBJ whole genome shotgun (WGS) entry which is preliminary data.</text>
</comment>
<dbReference type="RefSeq" id="WP_190892409.1">
    <property type="nucleotide sequence ID" value="NZ_JACWZY010000048.1"/>
</dbReference>
<sequence>MEDFTLEQINNITEGYRNLARALNEFQGQHWQELDDEQLLDINAYQNSLLNRAHDLQTRTVRPAFPNASDVADQIRLATDKARMGLQYVQDLPVALNIGAIVVAMASYVARPNVRSFQTTLRELDELLKSKAE</sequence>
<name>A0A927GA25_9BACT</name>
<dbReference type="EMBL" id="JACWZY010000048">
    <property type="protein sequence ID" value="MBD2705202.1"/>
    <property type="molecule type" value="Genomic_DNA"/>
</dbReference>
<accession>A0A927GA25</accession>
<proteinExistence type="predicted"/>
<evidence type="ECO:0000313" key="1">
    <source>
        <dbReference type="EMBL" id="MBD2705202.1"/>
    </source>
</evidence>
<protein>
    <submittedName>
        <fullName evidence="1">Uncharacterized protein</fullName>
    </submittedName>
</protein>
<reference evidence="1" key="1">
    <citation type="submission" date="2020-09" db="EMBL/GenBank/DDBJ databases">
        <authorList>
            <person name="Kim M.K."/>
        </authorList>
    </citation>
    <scope>NUCLEOTIDE SEQUENCE</scope>
    <source>
        <strain evidence="1">BT702</strain>
    </source>
</reference>
<evidence type="ECO:0000313" key="2">
    <source>
        <dbReference type="Proteomes" id="UP000598820"/>
    </source>
</evidence>
<keyword evidence="2" id="KW-1185">Reference proteome</keyword>
<dbReference type="AlphaFoldDB" id="A0A927GA25"/>
<gene>
    <name evidence="1" type="ORF">IC229_31560</name>
</gene>